<dbReference type="RefSeq" id="WP_154206196.1">
    <property type="nucleotide sequence ID" value="NZ_WJYN01000002.1"/>
</dbReference>
<comment type="caution">
    <text evidence="4">The sequence shown here is derived from an EMBL/GenBank/DDBJ whole genome shotgun (WGS) entry which is preliminary data.</text>
</comment>
<evidence type="ECO:0000313" key="5">
    <source>
        <dbReference type="Proteomes" id="UP000441032"/>
    </source>
</evidence>
<dbReference type="InterPro" id="IPR050832">
    <property type="entry name" value="Bact_Acetyltransf"/>
</dbReference>
<organism evidence="4 5">
    <name type="scientific">Ralstonia pickettii</name>
    <name type="common">Burkholderia pickettii</name>
    <dbReference type="NCBI Taxonomy" id="329"/>
    <lineage>
        <taxon>Bacteria</taxon>
        <taxon>Pseudomonadati</taxon>
        <taxon>Pseudomonadota</taxon>
        <taxon>Betaproteobacteria</taxon>
        <taxon>Burkholderiales</taxon>
        <taxon>Burkholderiaceae</taxon>
        <taxon>Ralstonia</taxon>
    </lineage>
</organism>
<proteinExistence type="predicted"/>
<keyword evidence="1 4" id="KW-0808">Transferase</keyword>
<dbReference type="AlphaFoldDB" id="A0A7X2L9N6"/>
<dbReference type="PANTHER" id="PTHR43877:SF1">
    <property type="entry name" value="ACETYLTRANSFERASE"/>
    <property type="match status" value="1"/>
</dbReference>
<evidence type="ECO:0000313" key="4">
    <source>
        <dbReference type="EMBL" id="MRS98254.1"/>
    </source>
</evidence>
<dbReference type="Proteomes" id="UP000441032">
    <property type="component" value="Unassembled WGS sequence"/>
</dbReference>
<dbReference type="EMBL" id="WJYN01000002">
    <property type="protein sequence ID" value="MRS98254.1"/>
    <property type="molecule type" value="Genomic_DNA"/>
</dbReference>
<evidence type="ECO:0000256" key="2">
    <source>
        <dbReference type="ARBA" id="ARBA00023315"/>
    </source>
</evidence>
<name>A0A7X2L9N6_RALPI</name>
<dbReference type="Gene3D" id="3.40.630.30">
    <property type="match status" value="1"/>
</dbReference>
<dbReference type="PANTHER" id="PTHR43877">
    <property type="entry name" value="AMINOALKYLPHOSPHONATE N-ACETYLTRANSFERASE-RELATED-RELATED"/>
    <property type="match status" value="1"/>
</dbReference>
<protein>
    <submittedName>
        <fullName evidence="4">GNAT family N-acetyltransferase</fullName>
    </submittedName>
</protein>
<gene>
    <name evidence="4" type="ORF">GJQ57_06240</name>
</gene>
<keyword evidence="2" id="KW-0012">Acyltransferase</keyword>
<sequence length="182" mass="19537">MIDTLAIRRVGANEASACVDALADLLIDCVEGGASVSFMSPLSRDKAQAFWRNVAEGVTRGERVLLIAEDAAGDILGTVQLVLAQPENQPHRADVAKMLVHRRARRQGVAQRLMAAIEDEARAERKTVLVLDTVTGGDAERLYARAGWQRVGVVPNYALMPDGAFCGTTFFCKQLTPSASAA</sequence>
<accession>A0A7X2L9N6</accession>
<evidence type="ECO:0000256" key="1">
    <source>
        <dbReference type="ARBA" id="ARBA00022679"/>
    </source>
</evidence>
<feature type="domain" description="N-acetyltransferase" evidence="3">
    <location>
        <begin position="5"/>
        <end position="176"/>
    </location>
</feature>
<dbReference type="CDD" id="cd04301">
    <property type="entry name" value="NAT_SF"/>
    <property type="match status" value="1"/>
</dbReference>
<dbReference type="SUPFAM" id="SSF55729">
    <property type="entry name" value="Acyl-CoA N-acyltransferases (Nat)"/>
    <property type="match status" value="1"/>
</dbReference>
<reference evidence="4 5" key="1">
    <citation type="submission" date="2019-11" db="EMBL/GenBank/DDBJ databases">
        <title>Phenotypic characterization of an OXA-22 and OXA-60 co-producing Ralstonia pickettii clinical strain.</title>
        <authorList>
            <person name="He F."/>
        </authorList>
    </citation>
    <scope>NUCLEOTIDE SEQUENCE [LARGE SCALE GENOMIC DNA]</scope>
    <source>
        <strain evidence="4 5">PSLESD1</strain>
    </source>
</reference>
<dbReference type="InterPro" id="IPR000182">
    <property type="entry name" value="GNAT_dom"/>
</dbReference>
<dbReference type="Pfam" id="PF00583">
    <property type="entry name" value="Acetyltransf_1"/>
    <property type="match status" value="1"/>
</dbReference>
<dbReference type="PROSITE" id="PS51186">
    <property type="entry name" value="GNAT"/>
    <property type="match status" value="1"/>
</dbReference>
<dbReference type="InterPro" id="IPR016181">
    <property type="entry name" value="Acyl_CoA_acyltransferase"/>
</dbReference>
<evidence type="ECO:0000259" key="3">
    <source>
        <dbReference type="PROSITE" id="PS51186"/>
    </source>
</evidence>
<dbReference type="GO" id="GO:0016747">
    <property type="term" value="F:acyltransferase activity, transferring groups other than amino-acyl groups"/>
    <property type="evidence" value="ECO:0007669"/>
    <property type="project" value="InterPro"/>
</dbReference>